<dbReference type="AlphaFoldDB" id="A0A2T8HZ66"/>
<keyword evidence="5 8" id="KW-0418">Kinase</keyword>
<name>A0A2T8HZ66_9RHOB</name>
<evidence type="ECO:0000259" key="11">
    <source>
        <dbReference type="Pfam" id="PF00370"/>
    </source>
</evidence>
<dbReference type="GO" id="GO:0042732">
    <property type="term" value="P:D-xylose metabolic process"/>
    <property type="evidence" value="ECO:0007669"/>
    <property type="project" value="UniProtKB-KW"/>
</dbReference>
<dbReference type="InterPro" id="IPR043129">
    <property type="entry name" value="ATPase_NBD"/>
</dbReference>
<keyword evidence="7 8" id="KW-0119">Carbohydrate metabolism</keyword>
<evidence type="ECO:0000256" key="9">
    <source>
        <dbReference type="RuleBase" id="RU003733"/>
    </source>
</evidence>
<dbReference type="InterPro" id="IPR018483">
    <property type="entry name" value="Carb_kinase_FGGY_CS"/>
</dbReference>
<dbReference type="Gene3D" id="3.30.420.40">
    <property type="match status" value="2"/>
</dbReference>
<keyword evidence="6 8" id="KW-0067">ATP-binding</keyword>
<dbReference type="SUPFAM" id="SSF53067">
    <property type="entry name" value="Actin-like ATPase domain"/>
    <property type="match status" value="2"/>
</dbReference>
<dbReference type="InterPro" id="IPR018484">
    <property type="entry name" value="FGGY_N"/>
</dbReference>
<feature type="site" description="Important for activity" evidence="8">
    <location>
        <position position="7"/>
    </location>
</feature>
<gene>
    <name evidence="8 10 13" type="primary">xylB</name>
    <name evidence="13" type="ORF">DDE20_04210</name>
</gene>
<dbReference type="HAMAP" id="MF_02220">
    <property type="entry name" value="XylB"/>
    <property type="match status" value="1"/>
</dbReference>
<evidence type="ECO:0000256" key="4">
    <source>
        <dbReference type="ARBA" id="ARBA00022741"/>
    </source>
</evidence>
<dbReference type="Pfam" id="PF00370">
    <property type="entry name" value="FGGY_N"/>
    <property type="match status" value="1"/>
</dbReference>
<evidence type="ECO:0000313" key="14">
    <source>
        <dbReference type="Proteomes" id="UP000245911"/>
    </source>
</evidence>
<dbReference type="PANTHER" id="PTHR43095:SF6">
    <property type="entry name" value="XYLULOSE KINASE"/>
    <property type="match status" value="1"/>
</dbReference>
<dbReference type="PIRSF" id="PIRSF000538">
    <property type="entry name" value="GlpK"/>
    <property type="match status" value="1"/>
</dbReference>
<dbReference type="Pfam" id="PF02782">
    <property type="entry name" value="FGGY_C"/>
    <property type="match status" value="1"/>
</dbReference>
<dbReference type="OrthoDB" id="9805576at2"/>
<evidence type="ECO:0000256" key="2">
    <source>
        <dbReference type="ARBA" id="ARBA00022629"/>
    </source>
</evidence>
<dbReference type="InterPro" id="IPR018485">
    <property type="entry name" value="FGGY_C"/>
</dbReference>
<evidence type="ECO:0000256" key="8">
    <source>
        <dbReference type="HAMAP-Rule" id="MF_02220"/>
    </source>
</evidence>
<feature type="domain" description="Carbohydrate kinase FGGY N-terminal" evidence="11">
    <location>
        <begin position="3"/>
        <end position="242"/>
    </location>
</feature>
<dbReference type="GO" id="GO:0005524">
    <property type="term" value="F:ATP binding"/>
    <property type="evidence" value="ECO:0007669"/>
    <property type="project" value="UniProtKB-UniRule"/>
</dbReference>
<keyword evidence="14" id="KW-1185">Reference proteome</keyword>
<accession>A0A2T8HZ66</accession>
<proteinExistence type="inferred from homology"/>
<sequence length="480" mass="50591">MTFLGLDLGTSGVKALLIDDRQKAIAEGHAALTVERPQPMWSEQDPQSWITACEQAVEQVRAQAPAAFAALRGIGVSGQMHGATLLDENDAPLRPAILWNDGRSQAECAELEDRADFRGIGGNIVMAGFTAPKLRWVQKHEPDVFARTRKVLLPKDYVNLWLTGDYTSEMSDAAGTLWLDVARRDWSDTLLAATGLSRDQMPRLVEGSESAGVLRPELQTAWGVGAAIVAGGAGDNAATACGLGAVHPGDGFLSLGTSGVLFSVTDRFATNTESAVHSFCHALPKTWHHMGVILSATDALSWFGQITGQTPAALAGMVKDVTAPSPITFLPYLSGERTPHNAPDATAAFHGLRRDHSLPDMVQAVMEGVGFAFADCCAALDMAGSLPETVSVAGGGSQSEAWLQMIADITGLVVNVPESGSQGAALGAARLAILASGAGSFDEVLTLARIGKSFEPNPALSEPYAERLQSYRALGPRPLR</sequence>
<dbReference type="NCBIfam" id="TIGR01312">
    <property type="entry name" value="XylB"/>
    <property type="match status" value="1"/>
</dbReference>
<comment type="function">
    <text evidence="8">Catalyzes the phosphorylation of D-xylulose to D-xylulose 5-phosphate.</text>
</comment>
<evidence type="ECO:0000256" key="1">
    <source>
        <dbReference type="ARBA" id="ARBA00009156"/>
    </source>
</evidence>
<evidence type="ECO:0000256" key="7">
    <source>
        <dbReference type="ARBA" id="ARBA00023277"/>
    </source>
</evidence>
<dbReference type="EMBL" id="QDKM01000001">
    <property type="protein sequence ID" value="PVH30725.1"/>
    <property type="molecule type" value="Genomic_DNA"/>
</dbReference>
<protein>
    <recommendedName>
        <fullName evidence="8 10">Xylulose kinase</fullName>
        <shortName evidence="8 10">Xylulokinase</shortName>
        <ecNumber evidence="8 10">2.7.1.17</ecNumber>
    </recommendedName>
</protein>
<feature type="domain" description="Carbohydrate kinase FGGY C-terminal" evidence="12">
    <location>
        <begin position="253"/>
        <end position="435"/>
    </location>
</feature>
<dbReference type="PROSITE" id="PS00445">
    <property type="entry name" value="FGGY_KINASES_2"/>
    <property type="match status" value="1"/>
</dbReference>
<dbReference type="InterPro" id="IPR050406">
    <property type="entry name" value="FGGY_Carb_Kinase"/>
</dbReference>
<keyword evidence="4 8" id="KW-0547">Nucleotide-binding</keyword>
<comment type="catalytic activity">
    <reaction evidence="8 10">
        <text>D-xylulose + ATP = D-xylulose 5-phosphate + ADP + H(+)</text>
        <dbReference type="Rhea" id="RHEA:10964"/>
        <dbReference type="ChEBI" id="CHEBI:15378"/>
        <dbReference type="ChEBI" id="CHEBI:17140"/>
        <dbReference type="ChEBI" id="CHEBI:30616"/>
        <dbReference type="ChEBI" id="CHEBI:57737"/>
        <dbReference type="ChEBI" id="CHEBI:456216"/>
        <dbReference type="EC" id="2.7.1.17"/>
    </reaction>
</comment>
<dbReference type="EC" id="2.7.1.17" evidence="8 10"/>
<dbReference type="GO" id="GO:0004856">
    <property type="term" value="F:D-xylulokinase activity"/>
    <property type="evidence" value="ECO:0007669"/>
    <property type="project" value="UniProtKB-UniRule"/>
</dbReference>
<keyword evidence="2 8" id="KW-0859">Xylose metabolism</keyword>
<feature type="active site" description="Proton acceptor" evidence="8">
    <location>
        <position position="235"/>
    </location>
</feature>
<reference evidence="13 14" key="1">
    <citation type="submission" date="2018-04" db="EMBL/GenBank/DDBJ databases">
        <title>Pararhodobacter oceanense sp. nov., isolated from marine intertidal sediment.</title>
        <authorList>
            <person name="Wang X.-L."/>
            <person name="Du Z.-J."/>
        </authorList>
    </citation>
    <scope>NUCLEOTIDE SEQUENCE [LARGE SCALE GENOMIC DNA]</scope>
    <source>
        <strain evidence="13 14">AM505</strain>
    </source>
</reference>
<dbReference type="InterPro" id="IPR006000">
    <property type="entry name" value="Xylulokinase"/>
</dbReference>
<feature type="binding site" evidence="8">
    <location>
        <begin position="80"/>
        <end position="81"/>
    </location>
    <ligand>
        <name>substrate</name>
    </ligand>
</feature>
<keyword evidence="3 8" id="KW-0808">Transferase</keyword>
<dbReference type="RefSeq" id="WP_116557146.1">
    <property type="nucleotide sequence ID" value="NZ_QDKM01000001.1"/>
</dbReference>
<dbReference type="Proteomes" id="UP000245911">
    <property type="component" value="Unassembled WGS sequence"/>
</dbReference>
<evidence type="ECO:0000313" key="13">
    <source>
        <dbReference type="EMBL" id="PVH30725.1"/>
    </source>
</evidence>
<evidence type="ECO:0000256" key="10">
    <source>
        <dbReference type="RuleBase" id="RU364073"/>
    </source>
</evidence>
<dbReference type="InterPro" id="IPR000577">
    <property type="entry name" value="Carb_kinase_FGGY"/>
</dbReference>
<dbReference type="CDD" id="cd07808">
    <property type="entry name" value="ASKHA_NBD_FGGY_EcXK-like"/>
    <property type="match status" value="1"/>
</dbReference>
<evidence type="ECO:0000259" key="12">
    <source>
        <dbReference type="Pfam" id="PF02782"/>
    </source>
</evidence>
<evidence type="ECO:0000256" key="6">
    <source>
        <dbReference type="ARBA" id="ARBA00022840"/>
    </source>
</evidence>
<evidence type="ECO:0000256" key="5">
    <source>
        <dbReference type="ARBA" id="ARBA00022777"/>
    </source>
</evidence>
<organism evidence="13 14">
    <name type="scientific">Pararhodobacter oceanensis</name>
    <dbReference type="NCBI Taxonomy" id="2172121"/>
    <lineage>
        <taxon>Bacteria</taxon>
        <taxon>Pseudomonadati</taxon>
        <taxon>Pseudomonadota</taxon>
        <taxon>Alphaproteobacteria</taxon>
        <taxon>Rhodobacterales</taxon>
        <taxon>Paracoccaceae</taxon>
        <taxon>Pararhodobacter</taxon>
    </lineage>
</organism>
<dbReference type="PANTHER" id="PTHR43095">
    <property type="entry name" value="SUGAR KINASE"/>
    <property type="match status" value="1"/>
</dbReference>
<evidence type="ECO:0000256" key="3">
    <source>
        <dbReference type="ARBA" id="ARBA00022679"/>
    </source>
</evidence>
<dbReference type="PROSITE" id="PS00933">
    <property type="entry name" value="FGGY_KINASES_1"/>
    <property type="match status" value="1"/>
</dbReference>
<comment type="caution">
    <text evidence="13">The sequence shown here is derived from an EMBL/GenBank/DDBJ whole genome shotgun (WGS) entry which is preliminary data.</text>
</comment>
<dbReference type="GO" id="GO:0005998">
    <property type="term" value="P:xylulose catabolic process"/>
    <property type="evidence" value="ECO:0007669"/>
    <property type="project" value="UniProtKB-UniRule"/>
</dbReference>
<comment type="similarity">
    <text evidence="1 8 9">Belongs to the FGGY kinase family.</text>
</comment>